<feature type="domain" description="VWFA" evidence="6">
    <location>
        <begin position="309"/>
        <end position="479"/>
    </location>
</feature>
<evidence type="ECO:0000259" key="6">
    <source>
        <dbReference type="PROSITE" id="PS50234"/>
    </source>
</evidence>
<organism evidence="9 10">
    <name type="scientific">Desulforhabdus amnigena</name>
    <dbReference type="NCBI Taxonomy" id="40218"/>
    <lineage>
        <taxon>Bacteria</taxon>
        <taxon>Pseudomonadati</taxon>
        <taxon>Thermodesulfobacteriota</taxon>
        <taxon>Syntrophobacteria</taxon>
        <taxon>Syntrophobacterales</taxon>
        <taxon>Syntrophobacteraceae</taxon>
        <taxon>Desulforhabdus</taxon>
    </lineage>
</organism>
<evidence type="ECO:0000256" key="2">
    <source>
        <dbReference type="ARBA" id="ARBA00022692"/>
    </source>
</evidence>
<dbReference type="SMART" id="SM00609">
    <property type="entry name" value="VIT"/>
    <property type="match status" value="1"/>
</dbReference>
<dbReference type="Gene3D" id="3.30.2420.10">
    <property type="entry name" value="TonB"/>
    <property type="match status" value="1"/>
</dbReference>
<feature type="chain" id="PRO_5040932295" evidence="5">
    <location>
        <begin position="25"/>
        <end position="783"/>
    </location>
</feature>
<keyword evidence="10" id="KW-1185">Reference proteome</keyword>
<dbReference type="Pfam" id="PF08487">
    <property type="entry name" value="VIT"/>
    <property type="match status" value="1"/>
</dbReference>
<dbReference type="PROSITE" id="PS52015">
    <property type="entry name" value="TONB_CTD"/>
    <property type="match status" value="1"/>
</dbReference>
<dbReference type="PANTHER" id="PTHR45737">
    <property type="entry name" value="VON WILLEBRAND FACTOR A DOMAIN-CONTAINING PROTEIN 5A"/>
    <property type="match status" value="1"/>
</dbReference>
<evidence type="ECO:0000259" key="7">
    <source>
        <dbReference type="PROSITE" id="PS51468"/>
    </source>
</evidence>
<dbReference type="Gene3D" id="3.40.50.410">
    <property type="entry name" value="von Willebrand factor, type A domain"/>
    <property type="match status" value="1"/>
</dbReference>
<dbReference type="InterPro" id="IPR049806">
    <property type="entry name" value="MasK-like_C"/>
</dbReference>
<keyword evidence="4" id="KW-0472">Membrane</keyword>
<dbReference type="InterPro" id="IPR006260">
    <property type="entry name" value="TonB/TolA_C"/>
</dbReference>
<dbReference type="InterPro" id="IPR013694">
    <property type="entry name" value="VIT"/>
</dbReference>
<dbReference type="SUPFAM" id="SSF53300">
    <property type="entry name" value="vWA-like"/>
    <property type="match status" value="1"/>
</dbReference>
<protein>
    <submittedName>
        <fullName evidence="9">Inter-alpha-trypsin inhibitor domain-containing protein</fullName>
    </submittedName>
</protein>
<comment type="caution">
    <text evidence="9">The sequence shown here is derived from an EMBL/GenBank/DDBJ whole genome shotgun (WGS) entry which is preliminary data.</text>
</comment>
<keyword evidence="2" id="KW-0812">Transmembrane</keyword>
<keyword evidence="3" id="KW-1133">Transmembrane helix</keyword>
<feature type="signal peptide" evidence="5">
    <location>
        <begin position="1"/>
        <end position="24"/>
    </location>
</feature>
<evidence type="ECO:0000256" key="5">
    <source>
        <dbReference type="SAM" id="SignalP"/>
    </source>
</evidence>
<dbReference type="GO" id="GO:0016020">
    <property type="term" value="C:membrane"/>
    <property type="evidence" value="ECO:0007669"/>
    <property type="project" value="UniProtKB-SubCell"/>
</dbReference>
<dbReference type="SMART" id="SM00327">
    <property type="entry name" value="VWA"/>
    <property type="match status" value="1"/>
</dbReference>
<reference evidence="9" key="1">
    <citation type="submission" date="2022-12" db="EMBL/GenBank/DDBJ databases">
        <title>Reference genome sequencing for broad-spectrum identification of bacterial and archaeal isolates by mass spectrometry.</title>
        <authorList>
            <person name="Sekiguchi Y."/>
            <person name="Tourlousse D.M."/>
        </authorList>
    </citation>
    <scope>NUCLEOTIDE SEQUENCE</scope>
    <source>
        <strain evidence="9">ASRB1</strain>
    </source>
</reference>
<keyword evidence="5" id="KW-0732">Signal</keyword>
<accession>A0A9W6FTH8</accession>
<dbReference type="EMBL" id="BSDR01000001">
    <property type="protein sequence ID" value="GLI33935.1"/>
    <property type="molecule type" value="Genomic_DNA"/>
</dbReference>
<evidence type="ECO:0000313" key="10">
    <source>
        <dbReference type="Proteomes" id="UP001144372"/>
    </source>
</evidence>
<dbReference type="NCBIfam" id="NF033768">
    <property type="entry name" value="myxo_SS_tail"/>
    <property type="match status" value="1"/>
</dbReference>
<dbReference type="AlphaFoldDB" id="A0A9W6FTH8"/>
<dbReference type="GO" id="GO:0055085">
    <property type="term" value="P:transmembrane transport"/>
    <property type="evidence" value="ECO:0007669"/>
    <property type="project" value="InterPro"/>
</dbReference>
<dbReference type="Pfam" id="PF13768">
    <property type="entry name" value="VWA_3"/>
    <property type="match status" value="1"/>
</dbReference>
<dbReference type="InterPro" id="IPR002035">
    <property type="entry name" value="VWF_A"/>
</dbReference>
<feature type="domain" description="TonB C-terminal" evidence="8">
    <location>
        <begin position="695"/>
        <end position="783"/>
    </location>
</feature>
<dbReference type="NCBIfam" id="TIGR01352">
    <property type="entry name" value="tonB_Cterm"/>
    <property type="match status" value="1"/>
</dbReference>
<dbReference type="PROSITE" id="PS50234">
    <property type="entry name" value="VWFA"/>
    <property type="match status" value="1"/>
</dbReference>
<dbReference type="InterPro" id="IPR037682">
    <property type="entry name" value="TonB_C"/>
</dbReference>
<dbReference type="SUPFAM" id="SSF74653">
    <property type="entry name" value="TolA/TonB C-terminal domain"/>
    <property type="match status" value="1"/>
</dbReference>
<feature type="domain" description="VIT" evidence="7">
    <location>
        <begin position="37"/>
        <end position="165"/>
    </location>
</feature>
<proteinExistence type="predicted"/>
<gene>
    <name evidence="9" type="ORF">DAMNIGENAA_13680</name>
</gene>
<name>A0A9W6FTH8_9BACT</name>
<dbReference type="Proteomes" id="UP001144372">
    <property type="component" value="Unassembled WGS sequence"/>
</dbReference>
<dbReference type="PROSITE" id="PS51468">
    <property type="entry name" value="VIT"/>
    <property type="match status" value="1"/>
</dbReference>
<evidence type="ECO:0000313" key="9">
    <source>
        <dbReference type="EMBL" id="GLI33935.1"/>
    </source>
</evidence>
<dbReference type="PANTHER" id="PTHR45737:SF6">
    <property type="entry name" value="VON WILLEBRAND FACTOR A DOMAIN-CONTAINING PROTEIN 5A"/>
    <property type="match status" value="1"/>
</dbReference>
<dbReference type="InterPro" id="IPR036465">
    <property type="entry name" value="vWFA_dom_sf"/>
</dbReference>
<evidence type="ECO:0000256" key="3">
    <source>
        <dbReference type="ARBA" id="ARBA00022989"/>
    </source>
</evidence>
<sequence>MKRICMKFALIVLGFLAFPTNADAGEAQNPADKTLSPYFFVKSEDPTADQLPLQSTSVQVDIAGVIADVKVTQVYKNEGKKALEALYVFPASTKAAVYGMKMTLGERTITAQIREREAARREYEEAKQAGKSASLLEEQRPNVFQMNVANILPGDVIKVEMSYTEFLNPTDGVYEFIYPTVVGPRYANQPEATAPSSEKWVKTPYLHQGEPPTYSFDIQVNLSTGMPLQDVTCPSHKVTTQFDGPALATVKLAENMSSSGNRDFILKYKLAGEKIASGLLLYKGETENFFLLMLQPPQRIKTEEIPPREFIFIVDVSGSMHGFPLDISKKLMKDLLGHLRPTDRFNVLLFSGGSRVMADGSLPATPENIERAIRILDEERGGGGTELLPALQRALALPKAEGSARSVVVVTDGYVNVETQSFDLIRNNLGKANLFAFGIGSSVNRFIIEGMARAGMGEPFIVTRPDEASSQAEKFRKYIESPLLTGIRLDFGGFNVYDTEPSNIPDVLAERPVTVFGKWRGLPRGEVVLEGRAGREEFRQKVDVGAVNPLEVNAPLRYLWARERIATLSDYNHLQPDDDRIAEVKELGLKYHLLTPYTSFVAVDTLVRRKDGEVTTVQQPLPLPEGVSDYAVGNEGPGGAPRSMALREQYPIRPLPPPTSDVDKSGEKTGEARIYVQAHSEEMTATKGLSKESVEKVIEKHLPEMEGCYRSALAKQPGLQGKMTLKFVVDSRGRVRKVRIVSSGWVSREFQTCIENLLRQWRFPAPSSVSKVEIIYPFTFGVR</sequence>
<comment type="subcellular location">
    <subcellularLocation>
        <location evidence="1">Membrane</location>
        <topology evidence="1">Single-pass membrane protein</topology>
    </subcellularLocation>
</comment>
<evidence type="ECO:0000256" key="4">
    <source>
        <dbReference type="ARBA" id="ARBA00023136"/>
    </source>
</evidence>
<evidence type="ECO:0000259" key="8">
    <source>
        <dbReference type="PROSITE" id="PS52015"/>
    </source>
</evidence>
<evidence type="ECO:0000256" key="1">
    <source>
        <dbReference type="ARBA" id="ARBA00004167"/>
    </source>
</evidence>
<dbReference type="RefSeq" id="WP_281793215.1">
    <property type="nucleotide sequence ID" value="NZ_BSDR01000001.1"/>
</dbReference>
<dbReference type="Pfam" id="PF03544">
    <property type="entry name" value="TonB_C"/>
    <property type="match status" value="1"/>
</dbReference>